<comment type="function">
    <text evidence="3">Specifically catalyzes the cleavage of the D-lactyl ether substituent of MurNAc 6-phosphate, producing GlcNAc 6-phosphate and D-lactate.</text>
</comment>
<dbReference type="NCBIfam" id="NF003915">
    <property type="entry name" value="PRK05441.1"/>
    <property type="match status" value="1"/>
</dbReference>
<dbReference type="PANTHER" id="PTHR10088">
    <property type="entry name" value="GLUCOKINASE REGULATORY PROTEIN"/>
    <property type="match status" value="1"/>
</dbReference>
<gene>
    <name evidence="3 5" type="primary">murQ</name>
    <name evidence="5" type="ORF">GCM10008015_31220</name>
</gene>
<dbReference type="PANTHER" id="PTHR10088:SF4">
    <property type="entry name" value="GLUCOKINASE REGULATORY PROTEIN"/>
    <property type="match status" value="1"/>
</dbReference>
<dbReference type="Pfam" id="PF22645">
    <property type="entry name" value="GKRP_SIS_N"/>
    <property type="match status" value="1"/>
</dbReference>
<evidence type="ECO:0000256" key="2">
    <source>
        <dbReference type="ARBA" id="ARBA00023277"/>
    </source>
</evidence>
<proteinExistence type="inferred from homology"/>
<dbReference type="EC" id="4.2.1.126" evidence="3"/>
<comment type="catalytic activity">
    <reaction evidence="3">
        <text>N-acetyl-D-muramate 6-phosphate + H2O = N-acetyl-D-glucosamine 6-phosphate + (R)-lactate</text>
        <dbReference type="Rhea" id="RHEA:26410"/>
        <dbReference type="ChEBI" id="CHEBI:15377"/>
        <dbReference type="ChEBI" id="CHEBI:16004"/>
        <dbReference type="ChEBI" id="CHEBI:57513"/>
        <dbReference type="ChEBI" id="CHEBI:58722"/>
        <dbReference type="EC" id="4.2.1.126"/>
    </reaction>
</comment>
<comment type="caution">
    <text evidence="5">The sequence shown here is derived from an EMBL/GenBank/DDBJ whole genome shotgun (WGS) entry which is preliminary data.</text>
</comment>
<dbReference type="Gene3D" id="3.40.50.10490">
    <property type="entry name" value="Glucose-6-phosphate isomerase like protein, domain 1"/>
    <property type="match status" value="1"/>
</dbReference>
<dbReference type="SUPFAM" id="SSF53697">
    <property type="entry name" value="SIS domain"/>
    <property type="match status" value="1"/>
</dbReference>
<organism evidence="5 6">
    <name type="scientific">Flavobacterium palustre</name>
    <dbReference type="NCBI Taxonomy" id="1476463"/>
    <lineage>
        <taxon>Bacteria</taxon>
        <taxon>Pseudomonadati</taxon>
        <taxon>Bacteroidota</taxon>
        <taxon>Flavobacteriia</taxon>
        <taxon>Flavobacteriales</taxon>
        <taxon>Flavobacteriaceae</taxon>
        <taxon>Flavobacterium</taxon>
    </lineage>
</organism>
<dbReference type="EMBL" id="BMGA01000012">
    <property type="protein sequence ID" value="GGA88384.1"/>
    <property type="molecule type" value="Genomic_DNA"/>
</dbReference>
<protein>
    <recommendedName>
        <fullName evidence="3">N-acetylmuramic acid 6-phosphate etherase</fullName>
        <shortName evidence="3">MurNAc-6-P etherase</shortName>
        <ecNumber evidence="3">4.2.1.126</ecNumber>
    </recommendedName>
    <alternativeName>
        <fullName evidence="3">N-acetylmuramic acid 6-phosphate hydrolase</fullName>
    </alternativeName>
    <alternativeName>
        <fullName evidence="3">N-acetylmuramic acid 6-phosphate lyase</fullName>
    </alternativeName>
</protein>
<evidence type="ECO:0000313" key="5">
    <source>
        <dbReference type="EMBL" id="GGA88384.1"/>
    </source>
</evidence>
<evidence type="ECO:0000256" key="1">
    <source>
        <dbReference type="ARBA" id="ARBA00023239"/>
    </source>
</evidence>
<dbReference type="InterPro" id="IPR046348">
    <property type="entry name" value="SIS_dom_sf"/>
</dbReference>
<reference evidence="6" key="1">
    <citation type="journal article" date="2019" name="Int. J. Syst. Evol. Microbiol.">
        <title>The Global Catalogue of Microorganisms (GCM) 10K type strain sequencing project: providing services to taxonomists for standard genome sequencing and annotation.</title>
        <authorList>
            <consortium name="The Broad Institute Genomics Platform"/>
            <consortium name="The Broad Institute Genome Sequencing Center for Infectious Disease"/>
            <person name="Wu L."/>
            <person name="Ma J."/>
        </authorList>
    </citation>
    <scope>NUCLEOTIDE SEQUENCE [LARGE SCALE GENOMIC DNA]</scope>
    <source>
        <strain evidence="6">CGMCC 1.12811</strain>
    </source>
</reference>
<comment type="pathway">
    <text evidence="3">Amino-sugar metabolism; N-acetylmuramate degradation.</text>
</comment>
<dbReference type="InterPro" id="IPR040190">
    <property type="entry name" value="MURQ/GCKR"/>
</dbReference>
<dbReference type="PROSITE" id="PS01272">
    <property type="entry name" value="GCKR"/>
    <property type="match status" value="1"/>
</dbReference>
<sequence length="279" mass="30195">MKFKNKKTMTFIKTTEQSSKYEHLEKMSVTELLTNINNEDKTVPLAVEKALPQIENLVDQIVSKMKLGGRLFYIGAGTSGRLGVVDASECPPTFGVPFDLVVGIIAGGDKAIRKAVENAEDNATQAWIDLQEFNINENDVVVGIAASGTTPYVIGGLEECNKNNIITGSISCNAASPLSQTAQFPIDVVVGPEFITGSSRMKAGTAQKLVLNMISTATMIQLGKVKGNKMVDMQLSNNKLVDRGTKMIMGEIPVSYEEASQLLKEHGSVRKAVDFYNSK</sequence>
<keyword evidence="1 3" id="KW-0456">Lyase</keyword>
<feature type="active site" evidence="3">
    <location>
        <position position="120"/>
    </location>
</feature>
<evidence type="ECO:0000313" key="6">
    <source>
        <dbReference type="Proteomes" id="UP000658793"/>
    </source>
</evidence>
<dbReference type="PROSITE" id="PS51464">
    <property type="entry name" value="SIS"/>
    <property type="match status" value="1"/>
</dbReference>
<comment type="similarity">
    <text evidence="3">Belongs to the GCKR-like family. MurNAc-6-P etherase subfamily.</text>
</comment>
<evidence type="ECO:0000259" key="4">
    <source>
        <dbReference type="PROSITE" id="PS51464"/>
    </source>
</evidence>
<comment type="subunit">
    <text evidence="3">Homodimer.</text>
</comment>
<dbReference type="Proteomes" id="UP000658793">
    <property type="component" value="Unassembled WGS sequence"/>
</dbReference>
<feature type="domain" description="SIS" evidence="4">
    <location>
        <begin position="61"/>
        <end position="224"/>
    </location>
</feature>
<accession>A0ABQ1HUF6</accession>
<dbReference type="CDD" id="cd05007">
    <property type="entry name" value="SIS_Etherase"/>
    <property type="match status" value="1"/>
</dbReference>
<dbReference type="InterPro" id="IPR001347">
    <property type="entry name" value="SIS_dom"/>
</dbReference>
<name>A0ABQ1HUF6_9FLAO</name>
<keyword evidence="6" id="KW-1185">Reference proteome</keyword>
<evidence type="ECO:0000256" key="3">
    <source>
        <dbReference type="HAMAP-Rule" id="MF_00068"/>
    </source>
</evidence>
<dbReference type="InterPro" id="IPR005488">
    <property type="entry name" value="Etherase_MurQ"/>
</dbReference>
<keyword evidence="2 3" id="KW-0119">Carbohydrate metabolism</keyword>
<dbReference type="InterPro" id="IPR005486">
    <property type="entry name" value="Glucokinase_regulatory_CS"/>
</dbReference>
<feature type="active site" description="Proton donor" evidence="3">
    <location>
        <position position="89"/>
    </location>
</feature>
<dbReference type="NCBIfam" id="TIGR00274">
    <property type="entry name" value="N-acetylmuramic acid 6-phosphate etherase"/>
    <property type="match status" value="1"/>
</dbReference>
<comment type="miscellaneous">
    <text evidence="3">A lyase-type mechanism (elimination/hydration) is suggested for the cleavage of the lactyl ether bond of MurNAc 6-phosphate, with the formation of an alpha,beta-unsaturated aldehyde intermediate with (E)-stereochemistry, followed by the syn addition of water to give product.</text>
</comment>
<dbReference type="HAMAP" id="MF_00068">
    <property type="entry name" value="MurQ"/>
    <property type="match status" value="1"/>
</dbReference>
<dbReference type="NCBIfam" id="NF009222">
    <property type="entry name" value="PRK12570.1"/>
    <property type="match status" value="1"/>
</dbReference>